<dbReference type="EMBL" id="MSYM01000013">
    <property type="protein sequence ID" value="OLP06209.1"/>
    <property type="molecule type" value="Genomic_DNA"/>
</dbReference>
<dbReference type="Proteomes" id="UP000185911">
    <property type="component" value="Unassembled WGS sequence"/>
</dbReference>
<dbReference type="AlphaFoldDB" id="A0A1Q8YE62"/>
<accession>A0A1Q8YE62</accession>
<evidence type="ECO:0000313" key="1">
    <source>
        <dbReference type="EMBL" id="OLP06209.1"/>
    </source>
</evidence>
<sequence>MMIPLPGANTLANATRKAVLAALIYPVKVENQQLADSVRVDLGGELRPLRTMQHLVVPDMLSQVTD</sequence>
<reference evidence="1 2" key="1">
    <citation type="submission" date="2017-01" db="EMBL/GenBank/DDBJ databases">
        <title>Genome sequence of Rhodoferax antarcticus ANT.BR, a psychrophilic purple nonsulfur bacterium from an Antarctic microbial mat.</title>
        <authorList>
            <person name="Baker J."/>
            <person name="Riester C."/>
            <person name="Skinner B."/>
            <person name="Newell A."/>
            <person name="Swingley W."/>
            <person name="Madigan M."/>
            <person name="Jung D."/>
            <person name="Asao M."/>
            <person name="Chen M."/>
            <person name="Loughlin P."/>
            <person name="Pan H."/>
            <person name="Lin S."/>
            <person name="Li N."/>
            <person name="Shaw J."/>
            <person name="Prado M."/>
            <person name="Sherman C."/>
            <person name="Li X."/>
            <person name="Tang J."/>
            <person name="Blankenship R."/>
            <person name="Zhao T."/>
            <person name="Touchman J."/>
            <person name="Sattley M."/>
        </authorList>
    </citation>
    <scope>NUCLEOTIDE SEQUENCE [LARGE SCALE GENOMIC DNA]</scope>
    <source>
        <strain evidence="1 2">ANT.BR</strain>
    </source>
</reference>
<gene>
    <name evidence="1" type="ORF">BLL52_2440</name>
</gene>
<keyword evidence="2" id="KW-1185">Reference proteome</keyword>
<evidence type="ECO:0000313" key="2">
    <source>
        <dbReference type="Proteomes" id="UP000185911"/>
    </source>
</evidence>
<name>A0A1Q8YE62_9BURK</name>
<protein>
    <submittedName>
        <fullName evidence="1">Uncharacterized protein</fullName>
    </submittedName>
</protein>
<organism evidence="1 2">
    <name type="scientific">Rhodoferax antarcticus ANT.BR</name>
    <dbReference type="NCBI Taxonomy" id="1111071"/>
    <lineage>
        <taxon>Bacteria</taxon>
        <taxon>Pseudomonadati</taxon>
        <taxon>Pseudomonadota</taxon>
        <taxon>Betaproteobacteria</taxon>
        <taxon>Burkholderiales</taxon>
        <taxon>Comamonadaceae</taxon>
        <taxon>Rhodoferax</taxon>
    </lineage>
</organism>
<proteinExistence type="predicted"/>
<comment type="caution">
    <text evidence="1">The sequence shown here is derived from an EMBL/GenBank/DDBJ whole genome shotgun (WGS) entry which is preliminary data.</text>
</comment>
<dbReference type="RefSeq" id="WP_075586697.1">
    <property type="nucleotide sequence ID" value="NZ_MSYM01000013.1"/>
</dbReference>